<dbReference type="GO" id="GO:0009306">
    <property type="term" value="P:protein secretion"/>
    <property type="evidence" value="ECO:0007669"/>
    <property type="project" value="InterPro"/>
</dbReference>
<feature type="region of interest" description="Disordered" evidence="1">
    <location>
        <begin position="182"/>
        <end position="223"/>
    </location>
</feature>
<dbReference type="Gene3D" id="3.30.1370.130">
    <property type="match status" value="1"/>
</dbReference>
<dbReference type="InterPro" id="IPR050810">
    <property type="entry name" value="Bact_Secretion_Sys_Channel"/>
</dbReference>
<dbReference type="GO" id="GO:0009297">
    <property type="term" value="P:pilus assembly"/>
    <property type="evidence" value="ECO:0007669"/>
    <property type="project" value="InterPro"/>
</dbReference>
<dbReference type="PRINTS" id="PR00811">
    <property type="entry name" value="BCTERIALGSPD"/>
</dbReference>
<dbReference type="GO" id="GO:0015627">
    <property type="term" value="C:type II protein secretion system complex"/>
    <property type="evidence" value="ECO:0007669"/>
    <property type="project" value="TreeGrafter"/>
</dbReference>
<dbReference type="AlphaFoldDB" id="A0A3B1A7F2"/>
<dbReference type="InterPro" id="IPR004845">
    <property type="entry name" value="T2SS_GspD_CS"/>
</dbReference>
<name>A0A3B1A7F2_9ZZZZ</name>
<dbReference type="InterPro" id="IPR001775">
    <property type="entry name" value="GspD/PilQ"/>
</dbReference>
<dbReference type="NCBIfam" id="TIGR02519">
    <property type="entry name" value="pilus_MshL"/>
    <property type="match status" value="1"/>
</dbReference>
<dbReference type="InterPro" id="IPR011514">
    <property type="entry name" value="Secretin_N_2"/>
</dbReference>
<gene>
    <name evidence="4" type="ORF">MNBD_GAMMA22-2055</name>
</gene>
<evidence type="ECO:0000313" key="4">
    <source>
        <dbReference type="EMBL" id="VAX01649.1"/>
    </source>
</evidence>
<proteinExistence type="predicted"/>
<sequence>MNVVFKNLTLSIVMVNLLLTSCASQSDKQDKKPLLDEINQVLNTGIDDNTKLNTNETKVGDITNALVPAINLGIPEIAINNKEKPDSHRFDIRVNRVKAKHFFMGLVDDTAMNMVLHPEIKGKITLDLKNVTVSDVMKVTRDVFGYDFVFEGNTYQVYPNIMRTKIFKINYLSVNRSGNSKMQVSSGQVTESTNSNSNSSSSSNINNNSNSGSKSNTSRQTVSGSSVSTLYKSDFWSELETSLKEILTKKEDRSVVVNAQSGIVVVRALSSELRVIENYLEKTQLNVQRQVILETKILEVELNDSYQTGINWAALTQSGNDKVLFGLTGGGSIFDNGKSIINGNTGNLDPSALSQVNGTSASAFGGVFSLALNLGSGFAAFIELLKSQGEVQVLSSPRISTINNQKAVIKVGVDEFFITDLTTNTNTSSATSNVQNNVEFTPFFSGVALDVIPQISDDGAVILHIHPTVSNVVEKIKSVDVSTTASLKIPLANSTIRESDSIIRAHNGQVVVIGGLMQTSVQNKEASVPLLGDIPLLGALFRHTQKISKKSELVILVKPIIVESNEQWNNKLRDSKSNFNNLSVR</sequence>
<feature type="compositionally biased region" description="Polar residues" evidence="1">
    <location>
        <begin position="182"/>
        <end position="191"/>
    </location>
</feature>
<dbReference type="InterPro" id="IPR013358">
    <property type="entry name" value="Pilus_biogenesis_MshL"/>
</dbReference>
<protein>
    <submittedName>
        <fullName evidence="4">MSHA biogenesis protein MshL</fullName>
    </submittedName>
</protein>
<feature type="domain" description="Secretin N-terminal" evidence="3">
    <location>
        <begin position="164"/>
        <end position="260"/>
    </location>
</feature>
<evidence type="ECO:0000256" key="1">
    <source>
        <dbReference type="SAM" id="MobiDB-lite"/>
    </source>
</evidence>
<dbReference type="InterPro" id="IPR004846">
    <property type="entry name" value="T2SS/T3SS_dom"/>
</dbReference>
<accession>A0A3B1A7F2</accession>
<dbReference type="PANTHER" id="PTHR30332">
    <property type="entry name" value="PROBABLE GENERAL SECRETION PATHWAY PROTEIN D"/>
    <property type="match status" value="1"/>
</dbReference>
<dbReference type="PROSITE" id="PS51257">
    <property type="entry name" value="PROKAR_LIPOPROTEIN"/>
    <property type="match status" value="1"/>
</dbReference>
<dbReference type="PANTHER" id="PTHR30332:SF17">
    <property type="entry name" value="TYPE IV PILIATION SYSTEM PROTEIN DR_0774-RELATED"/>
    <property type="match status" value="1"/>
</dbReference>
<evidence type="ECO:0000259" key="3">
    <source>
        <dbReference type="Pfam" id="PF07655"/>
    </source>
</evidence>
<dbReference type="EMBL" id="UOFS01000049">
    <property type="protein sequence ID" value="VAX01649.1"/>
    <property type="molecule type" value="Genomic_DNA"/>
</dbReference>
<dbReference type="GO" id="GO:0019867">
    <property type="term" value="C:outer membrane"/>
    <property type="evidence" value="ECO:0007669"/>
    <property type="project" value="InterPro"/>
</dbReference>
<dbReference type="Pfam" id="PF00263">
    <property type="entry name" value="Secretin"/>
    <property type="match status" value="1"/>
</dbReference>
<dbReference type="Pfam" id="PF07655">
    <property type="entry name" value="Secretin_N_2"/>
    <property type="match status" value="1"/>
</dbReference>
<feature type="compositionally biased region" description="Low complexity" evidence="1">
    <location>
        <begin position="192"/>
        <end position="218"/>
    </location>
</feature>
<dbReference type="PROSITE" id="PS00875">
    <property type="entry name" value="T2SP_D"/>
    <property type="match status" value="1"/>
</dbReference>
<reference evidence="4" key="1">
    <citation type="submission" date="2018-06" db="EMBL/GenBank/DDBJ databases">
        <authorList>
            <person name="Zhirakovskaya E."/>
        </authorList>
    </citation>
    <scope>NUCLEOTIDE SEQUENCE</scope>
</reference>
<feature type="domain" description="Type II/III secretion system secretin-like" evidence="2">
    <location>
        <begin position="385"/>
        <end position="563"/>
    </location>
</feature>
<evidence type="ECO:0000259" key="2">
    <source>
        <dbReference type="Pfam" id="PF00263"/>
    </source>
</evidence>
<organism evidence="4">
    <name type="scientific">hydrothermal vent metagenome</name>
    <dbReference type="NCBI Taxonomy" id="652676"/>
    <lineage>
        <taxon>unclassified sequences</taxon>
        <taxon>metagenomes</taxon>
        <taxon>ecological metagenomes</taxon>
    </lineage>
</organism>